<organism evidence="4 5">
    <name type="scientific">Aliiroseovarius pelagivivens</name>
    <dbReference type="NCBI Taxonomy" id="1639690"/>
    <lineage>
        <taxon>Bacteria</taxon>
        <taxon>Pseudomonadati</taxon>
        <taxon>Pseudomonadota</taxon>
        <taxon>Alphaproteobacteria</taxon>
        <taxon>Rhodobacterales</taxon>
        <taxon>Paracoccaceae</taxon>
        <taxon>Aliiroseovarius</taxon>
    </lineage>
</organism>
<dbReference type="SUPFAM" id="SSF118196">
    <property type="entry name" value="YaeB-like"/>
    <property type="match status" value="1"/>
</dbReference>
<dbReference type="InterPro" id="IPR023368">
    <property type="entry name" value="UPF0066_cons_site"/>
</dbReference>
<dbReference type="AlphaFoldDB" id="A0A2R8ARE8"/>
<dbReference type="RefSeq" id="WP_108857644.1">
    <property type="nucleotide sequence ID" value="NZ_OMOI01000002.1"/>
</dbReference>
<gene>
    <name evidence="4" type="ORF">ALP8811_02575</name>
</gene>
<dbReference type="PROSITE" id="PS01318">
    <property type="entry name" value="TSAA_1"/>
    <property type="match status" value="1"/>
</dbReference>
<keyword evidence="1" id="KW-0949">S-adenosyl-L-methionine</keyword>
<dbReference type="InterPro" id="IPR023370">
    <property type="entry name" value="TrmO-like_N"/>
</dbReference>
<evidence type="ECO:0000313" key="5">
    <source>
        <dbReference type="Proteomes" id="UP000244911"/>
    </source>
</evidence>
<dbReference type="CDD" id="cd09281">
    <property type="entry name" value="UPF0066"/>
    <property type="match status" value="1"/>
</dbReference>
<comment type="similarity">
    <text evidence="2">Belongs to the tRNA methyltransferase O family.</text>
</comment>
<evidence type="ECO:0000313" key="4">
    <source>
        <dbReference type="EMBL" id="SPF78646.1"/>
    </source>
</evidence>
<dbReference type="Proteomes" id="UP000244911">
    <property type="component" value="Unassembled WGS sequence"/>
</dbReference>
<reference evidence="4 5" key="1">
    <citation type="submission" date="2018-03" db="EMBL/GenBank/DDBJ databases">
        <authorList>
            <person name="Keele B.F."/>
        </authorList>
    </citation>
    <scope>NUCLEOTIDE SEQUENCE [LARGE SCALE GENOMIC DNA]</scope>
    <source>
        <strain evidence="4 5">CECT 8811</strain>
    </source>
</reference>
<evidence type="ECO:0000259" key="3">
    <source>
        <dbReference type="PROSITE" id="PS51668"/>
    </source>
</evidence>
<dbReference type="InterPro" id="IPR036414">
    <property type="entry name" value="YaeB_N_sf"/>
</dbReference>
<dbReference type="NCBIfam" id="TIGR00104">
    <property type="entry name" value="tRNA_TsaA"/>
    <property type="match status" value="1"/>
</dbReference>
<dbReference type="OrthoDB" id="9804309at2"/>
<dbReference type="PANTHER" id="PTHR12818">
    <property type="entry name" value="TRNA (ADENINE(37)-N6)-METHYLTRANSFERASE"/>
    <property type="match status" value="1"/>
</dbReference>
<proteinExistence type="inferred from homology"/>
<evidence type="ECO:0000256" key="1">
    <source>
        <dbReference type="ARBA" id="ARBA00022691"/>
    </source>
</evidence>
<evidence type="ECO:0000256" key="2">
    <source>
        <dbReference type="ARBA" id="ARBA00033753"/>
    </source>
</evidence>
<dbReference type="PROSITE" id="PS51668">
    <property type="entry name" value="TSAA_2"/>
    <property type="match status" value="1"/>
</dbReference>
<dbReference type="PANTHER" id="PTHR12818:SF0">
    <property type="entry name" value="TRNA (ADENINE(37)-N6)-METHYLTRANSFERASE"/>
    <property type="match status" value="1"/>
</dbReference>
<dbReference type="Pfam" id="PF01980">
    <property type="entry name" value="TrmO_N"/>
    <property type="match status" value="1"/>
</dbReference>
<protein>
    <submittedName>
        <fullName evidence="4">S-adenosyl-L-methionine-binding protein</fullName>
    </submittedName>
</protein>
<sequence>MKEAREGEERLAFDPADNDGPRVAFIGRIHTPWKPGDAPGNVAGARKRVAKEGGAFRIELAEGYQPGIKDLTVGQHIIVLYWMDQARRDLIVQTPRHADAPRGVFSLRSPNRPNPIAMSTVEIVSLDVEAGVIGIDALDCFDGTPVVDLKPWIATIDAPVA</sequence>
<feature type="domain" description="TsaA-like" evidence="3">
    <location>
        <begin position="23"/>
        <end position="161"/>
    </location>
</feature>
<name>A0A2R8ARE8_9RHOB</name>
<dbReference type="InterPro" id="IPR036413">
    <property type="entry name" value="YaeB-like_sf"/>
</dbReference>
<keyword evidence="5" id="KW-1185">Reference proteome</keyword>
<dbReference type="InterPro" id="IPR040372">
    <property type="entry name" value="YaeB-like"/>
</dbReference>
<accession>A0A2R8ARE8</accession>
<dbReference type="Gene3D" id="2.40.30.70">
    <property type="entry name" value="YaeB-like"/>
    <property type="match status" value="1"/>
</dbReference>
<dbReference type="EMBL" id="OMOI01000002">
    <property type="protein sequence ID" value="SPF78646.1"/>
    <property type="molecule type" value="Genomic_DNA"/>
</dbReference>